<name>A0ACB9CSZ2_CICIN</name>
<evidence type="ECO:0000313" key="1">
    <source>
        <dbReference type="EMBL" id="KAI3737298.1"/>
    </source>
</evidence>
<keyword evidence="2" id="KW-1185">Reference proteome</keyword>
<dbReference type="Proteomes" id="UP001055811">
    <property type="component" value="Linkage Group LG05"/>
</dbReference>
<reference evidence="2" key="1">
    <citation type="journal article" date="2022" name="Mol. Ecol. Resour.">
        <title>The genomes of chicory, endive, great burdock and yacon provide insights into Asteraceae palaeo-polyploidization history and plant inulin production.</title>
        <authorList>
            <person name="Fan W."/>
            <person name="Wang S."/>
            <person name="Wang H."/>
            <person name="Wang A."/>
            <person name="Jiang F."/>
            <person name="Liu H."/>
            <person name="Zhao H."/>
            <person name="Xu D."/>
            <person name="Zhang Y."/>
        </authorList>
    </citation>
    <scope>NUCLEOTIDE SEQUENCE [LARGE SCALE GENOMIC DNA]</scope>
    <source>
        <strain evidence="2">cv. Punajuju</strain>
    </source>
</reference>
<dbReference type="EMBL" id="CM042013">
    <property type="protein sequence ID" value="KAI3737298.1"/>
    <property type="molecule type" value="Genomic_DNA"/>
</dbReference>
<evidence type="ECO:0000313" key="2">
    <source>
        <dbReference type="Proteomes" id="UP001055811"/>
    </source>
</evidence>
<gene>
    <name evidence="1" type="ORF">L2E82_27295</name>
</gene>
<comment type="caution">
    <text evidence="1">The sequence shown here is derived from an EMBL/GenBank/DDBJ whole genome shotgun (WGS) entry which is preliminary data.</text>
</comment>
<proteinExistence type="predicted"/>
<organism evidence="1 2">
    <name type="scientific">Cichorium intybus</name>
    <name type="common">Chicory</name>
    <dbReference type="NCBI Taxonomy" id="13427"/>
    <lineage>
        <taxon>Eukaryota</taxon>
        <taxon>Viridiplantae</taxon>
        <taxon>Streptophyta</taxon>
        <taxon>Embryophyta</taxon>
        <taxon>Tracheophyta</taxon>
        <taxon>Spermatophyta</taxon>
        <taxon>Magnoliopsida</taxon>
        <taxon>eudicotyledons</taxon>
        <taxon>Gunneridae</taxon>
        <taxon>Pentapetalae</taxon>
        <taxon>asterids</taxon>
        <taxon>campanulids</taxon>
        <taxon>Asterales</taxon>
        <taxon>Asteraceae</taxon>
        <taxon>Cichorioideae</taxon>
        <taxon>Cichorieae</taxon>
        <taxon>Cichoriinae</taxon>
        <taxon>Cichorium</taxon>
    </lineage>
</organism>
<protein>
    <submittedName>
        <fullName evidence="1">Uncharacterized protein</fullName>
    </submittedName>
</protein>
<reference evidence="1 2" key="2">
    <citation type="journal article" date="2022" name="Mol. Ecol. Resour.">
        <title>The genomes of chicory, endive, great burdock and yacon provide insights into Asteraceae paleo-polyploidization history and plant inulin production.</title>
        <authorList>
            <person name="Fan W."/>
            <person name="Wang S."/>
            <person name="Wang H."/>
            <person name="Wang A."/>
            <person name="Jiang F."/>
            <person name="Liu H."/>
            <person name="Zhao H."/>
            <person name="Xu D."/>
            <person name="Zhang Y."/>
        </authorList>
    </citation>
    <scope>NUCLEOTIDE SEQUENCE [LARGE SCALE GENOMIC DNA]</scope>
    <source>
        <strain evidence="2">cv. Punajuju</strain>
        <tissue evidence="1">Leaves</tissue>
    </source>
</reference>
<sequence length="75" mass="8775">MENGVVPILLDSKDRCPLSSHSYCIHLLNKNKLYFSLFKDSSCSLSQKREEDKKFAHRDETFQLSASSLRHFFHI</sequence>
<accession>A0ACB9CSZ2</accession>